<proteinExistence type="predicted"/>
<sequence length="47" mass="4922">MSADAGRLLTRDEILSLLEEVADRLDARGVGVDVPADVVRAAAFLPG</sequence>
<comment type="caution">
    <text evidence="1">The sequence shown here is derived from an EMBL/GenBank/DDBJ whole genome shotgun (WGS) entry which is preliminary data.</text>
</comment>
<keyword evidence="2" id="KW-1185">Reference proteome</keyword>
<dbReference type="RefSeq" id="WP_160487277.1">
    <property type="nucleotide sequence ID" value="NZ_WUCB01000005.1"/>
</dbReference>
<gene>
    <name evidence="1" type="ORF">B0H03_1021</name>
</gene>
<organism evidence="1 2">
    <name type="scientific">Rathayibacter iranicus NCPPB 2253 = VKM Ac-1602</name>
    <dbReference type="NCBI Taxonomy" id="1328868"/>
    <lineage>
        <taxon>Bacteria</taxon>
        <taxon>Bacillati</taxon>
        <taxon>Actinomycetota</taxon>
        <taxon>Actinomycetes</taxon>
        <taxon>Micrococcales</taxon>
        <taxon>Microbacteriaceae</taxon>
        <taxon>Rathayibacter</taxon>
    </lineage>
</organism>
<dbReference type="Proteomes" id="UP000245674">
    <property type="component" value="Unassembled WGS sequence"/>
</dbReference>
<protein>
    <submittedName>
        <fullName evidence="1">Uncharacterized protein</fullName>
    </submittedName>
</protein>
<name>A0ABX5LEP7_9MICO</name>
<evidence type="ECO:0000313" key="1">
    <source>
        <dbReference type="EMBL" id="PWJ65863.1"/>
    </source>
</evidence>
<dbReference type="EMBL" id="QGDV01000002">
    <property type="protein sequence ID" value="PWJ65863.1"/>
    <property type="molecule type" value="Genomic_DNA"/>
</dbReference>
<evidence type="ECO:0000313" key="2">
    <source>
        <dbReference type="Proteomes" id="UP000245674"/>
    </source>
</evidence>
<accession>A0ABX5LEP7</accession>
<reference evidence="1 2" key="1">
    <citation type="submission" date="2018-03" db="EMBL/GenBank/DDBJ databases">
        <title>Genomic Encyclopedia of Type Strains, Phase III (KMG-III): the genomes of soil and plant-associated and newly described type strains.</title>
        <authorList>
            <person name="Whitman W."/>
        </authorList>
    </citation>
    <scope>NUCLEOTIDE SEQUENCE [LARGE SCALE GENOMIC DNA]</scope>
    <source>
        <strain evidence="1 2">VKM Ac-1602</strain>
    </source>
</reference>